<evidence type="ECO:0000313" key="2">
    <source>
        <dbReference type="EMBL" id="KMW57251.1"/>
    </source>
</evidence>
<reference evidence="2 3" key="1">
    <citation type="submission" date="2015-06" db="EMBL/GenBank/DDBJ databases">
        <title>Draft genome sequence of an Alphaproteobacteria species associated to the Mediterranean sponge Oscarella lobularis.</title>
        <authorList>
            <person name="Jourda C."/>
            <person name="Santini S."/>
            <person name="Claverie J.-M."/>
        </authorList>
    </citation>
    <scope>NUCLEOTIDE SEQUENCE [LARGE SCALE GENOMIC DNA]</scope>
    <source>
        <strain evidence="2">IGS</strain>
    </source>
</reference>
<dbReference type="AlphaFoldDB" id="A0A0J9E324"/>
<protein>
    <submittedName>
        <fullName evidence="2">Uncharacterized protein</fullName>
    </submittedName>
</protein>
<keyword evidence="1" id="KW-0472">Membrane</keyword>
<proteinExistence type="predicted"/>
<comment type="caution">
    <text evidence="2">The sequence shown here is derived from an EMBL/GenBank/DDBJ whole genome shotgun (WGS) entry which is preliminary data.</text>
</comment>
<dbReference type="EMBL" id="LFTY01000002">
    <property type="protein sequence ID" value="KMW57251.1"/>
    <property type="molecule type" value="Genomic_DNA"/>
</dbReference>
<evidence type="ECO:0000313" key="3">
    <source>
        <dbReference type="Proteomes" id="UP000037178"/>
    </source>
</evidence>
<keyword evidence="3" id="KW-1185">Reference proteome</keyword>
<gene>
    <name evidence="2" type="ORF">AIOL_002212</name>
</gene>
<sequence length="420" mass="44932">MALQQGAPALVDLAEFSQATNVGPANEINISGWINLDYYYQLITEGRFTDTERYVFMLFGEGDTYESREVRAAISLHETQLDKFDALFAGMVLRDGPNGPILKISGEIDTSVALKGQFNEVLWEEGLIQSPEFVFVVPYFEGREVALQPNPKAASETRLLFNLISLGLALFGVGRFAFFKIIGGKPRENKGVQAEVHTYGSVAARSQSTANARVLQAPKNTQLAELYEKYGVPSGAEAATNQASQPIAQADEPLKHAAEGDRKPLPASSAKPNRLLRSVYALAGVLVLGVLLMLGSASETMNGIMSAVWSTGGQGASEPAVVLPTDGSNLAAAPISPDTGALPVVLSAIDLQDKNVQVNIALLGVLGVFGLIFLVINLAGGGTGKKRVRMPKPTKRCMSRAEVKTKLATDPFSRLRAEAR</sequence>
<name>A0A0J9E324_9RHOB</name>
<dbReference type="Proteomes" id="UP000037178">
    <property type="component" value="Unassembled WGS sequence"/>
</dbReference>
<feature type="transmembrane region" description="Helical" evidence="1">
    <location>
        <begin position="279"/>
        <end position="297"/>
    </location>
</feature>
<keyword evidence="1" id="KW-0812">Transmembrane</keyword>
<keyword evidence="1" id="KW-1133">Transmembrane helix</keyword>
<feature type="transmembrane region" description="Helical" evidence="1">
    <location>
        <begin position="360"/>
        <end position="380"/>
    </location>
</feature>
<feature type="transmembrane region" description="Helical" evidence="1">
    <location>
        <begin position="159"/>
        <end position="178"/>
    </location>
</feature>
<dbReference type="PATRIC" id="fig|1675527.3.peg.2328"/>
<evidence type="ECO:0000256" key="1">
    <source>
        <dbReference type="SAM" id="Phobius"/>
    </source>
</evidence>
<accession>A0A0J9E324</accession>
<organism evidence="2 3">
    <name type="scientific">Candidatus Rhodobacter oscarellae</name>
    <dbReference type="NCBI Taxonomy" id="1675527"/>
    <lineage>
        <taxon>Bacteria</taxon>
        <taxon>Pseudomonadati</taxon>
        <taxon>Pseudomonadota</taxon>
        <taxon>Alphaproteobacteria</taxon>
        <taxon>Rhodobacterales</taxon>
        <taxon>Rhodobacter group</taxon>
        <taxon>Rhodobacter</taxon>
    </lineage>
</organism>